<dbReference type="Gene3D" id="2.60.40.1710">
    <property type="entry name" value="Subtilisin-like superfamily"/>
    <property type="match status" value="1"/>
</dbReference>
<dbReference type="PANTHER" id="PTHR43806:SF66">
    <property type="entry name" value="SERIN ENDOPEPTIDASE"/>
    <property type="match status" value="1"/>
</dbReference>
<gene>
    <name evidence="15" type="ORF">HNQ09_002052</name>
</gene>
<sequence length="874" mass="89295">MKSALFQRGSAAALLSLALTACGTQQAPVASQAPAAAPAGLLTTLSVPTAQTDNETPQLWFVEFRGKPTSKGGSRAGAAQERQLFRQQAKAAGVKFEDRLEFERLFNGVSVRVDPADLGKLRDLDGVKAIYPVLNVTLPELTPAEAPDMTTAIGQTGVDTAQNELGLTGKGVKIAIMDTGLDLDHPDFQGRVVAQYDLVGDAFNGSNTPVPGQDNVDDCAGHGTHVAGIAAGNGPAVKGVAPGASLGVYRVFGCAGSTSADIMVQAMERVLADGMDVLNMSIGSAFNSWPEYPSAVAASNLVDAGVVVAASIGNSGTGGVWAAGAPGVGDKVIGVANFMNSHVYLNELVLSDGTKVGYQAASPSPTAPTSGTLPLAKTGTPTTLNDGCAALPANSLAGKAVLIRRGSCAFYIKAFNAQQAGAAAVILYNNAVGPLAASVAPPAPTDPAITIPVVGVSDALGKAINDLIAGTPGASMTWTAGSGSYVNPTGNTLDTSSSYGLSADLSLKPDLGAPGGLIRAAYPLSLASGGYATLSGTSMASPHVAGVAALVIEAKRQAGQPIRAGDMRGLLQNTAVPKPWNGNPALGYLDYVHRQGAGMVNVVNALSTRVTVTPSKLSLGESEAGVKPQTLTITNSGSAPVTYAVSHQGALTSMGNYTVRTFGPGAEVSFNAQTVTVPAGGSAQVTATITPNSADLSVYGGYLVFTPQGAGTPLRVPYAGFQGDYQKLPVLTGTKTMARALGGGSYQPITAPTTFTMQEGDSPYFLFHLDHFARSLKMDIVDAATGQPVNSQFFNASTDEYLPRSSTATGFFAFGWDGMVSWSRGVSDNAQNKRKAVPNGQYVVKVTVLKALGDAGNPGHTETWTSPVITVARP</sequence>
<evidence type="ECO:0000259" key="12">
    <source>
        <dbReference type="Pfam" id="PF00082"/>
    </source>
</evidence>
<protein>
    <submittedName>
        <fullName evidence="15">Subtilisin family serine protease</fullName>
    </submittedName>
</protein>
<dbReference type="InterPro" id="IPR022398">
    <property type="entry name" value="Peptidase_S8_His-AS"/>
</dbReference>
<dbReference type="Pfam" id="PF06280">
    <property type="entry name" value="fn3_5"/>
    <property type="match status" value="1"/>
</dbReference>
<evidence type="ECO:0000256" key="10">
    <source>
        <dbReference type="RuleBase" id="RU003355"/>
    </source>
</evidence>
<evidence type="ECO:0000259" key="13">
    <source>
        <dbReference type="Pfam" id="PF02225"/>
    </source>
</evidence>
<dbReference type="GO" id="GO:0006508">
    <property type="term" value="P:proteolysis"/>
    <property type="evidence" value="ECO:0007669"/>
    <property type="project" value="UniProtKB-KW"/>
</dbReference>
<dbReference type="SUPFAM" id="SSF52025">
    <property type="entry name" value="PA domain"/>
    <property type="match status" value="1"/>
</dbReference>
<proteinExistence type="inferred from homology"/>
<evidence type="ECO:0000256" key="7">
    <source>
        <dbReference type="ARBA" id="ARBA00022825"/>
    </source>
</evidence>
<evidence type="ECO:0000313" key="16">
    <source>
        <dbReference type="Proteomes" id="UP000525389"/>
    </source>
</evidence>
<dbReference type="InterPro" id="IPR003137">
    <property type="entry name" value="PA_domain"/>
</dbReference>
<dbReference type="InterPro" id="IPR023827">
    <property type="entry name" value="Peptidase_S8_Asp-AS"/>
</dbReference>
<reference evidence="15 16" key="1">
    <citation type="submission" date="2020-08" db="EMBL/GenBank/DDBJ databases">
        <title>Genomic Encyclopedia of Type Strains, Phase IV (KMG-IV): sequencing the most valuable type-strain genomes for metagenomic binning, comparative biology and taxonomic classification.</title>
        <authorList>
            <person name="Goeker M."/>
        </authorList>
    </citation>
    <scope>NUCLEOTIDE SEQUENCE [LARGE SCALE GENOMIC DNA]</scope>
    <source>
        <strain evidence="15 16">DSM 101791</strain>
    </source>
</reference>
<feature type="active site" description="Charge relay system" evidence="8 9">
    <location>
        <position position="538"/>
    </location>
</feature>
<dbReference type="GO" id="GO:0016020">
    <property type="term" value="C:membrane"/>
    <property type="evidence" value="ECO:0007669"/>
    <property type="project" value="InterPro"/>
</dbReference>
<name>A0A7W8GFY7_9DEIO</name>
<dbReference type="SUPFAM" id="SSF52743">
    <property type="entry name" value="Subtilisin-like"/>
    <property type="match status" value="1"/>
</dbReference>
<dbReference type="CDD" id="cd07489">
    <property type="entry name" value="Peptidases_S8_5"/>
    <property type="match status" value="1"/>
</dbReference>
<feature type="signal peptide" evidence="11">
    <location>
        <begin position="1"/>
        <end position="27"/>
    </location>
</feature>
<dbReference type="GO" id="GO:0005615">
    <property type="term" value="C:extracellular space"/>
    <property type="evidence" value="ECO:0007669"/>
    <property type="project" value="TreeGrafter"/>
</dbReference>
<dbReference type="Gene3D" id="3.50.30.30">
    <property type="match status" value="1"/>
</dbReference>
<evidence type="ECO:0000256" key="1">
    <source>
        <dbReference type="ARBA" id="ARBA00011073"/>
    </source>
</evidence>
<dbReference type="PROSITE" id="PS00138">
    <property type="entry name" value="SUBTILASE_SER"/>
    <property type="match status" value="1"/>
</dbReference>
<dbReference type="Pfam" id="PF00082">
    <property type="entry name" value="Peptidase_S8"/>
    <property type="match status" value="1"/>
</dbReference>
<keyword evidence="6 9" id="KW-0378">Hydrolase</keyword>
<evidence type="ECO:0000256" key="11">
    <source>
        <dbReference type="SAM" id="SignalP"/>
    </source>
</evidence>
<keyword evidence="7 9" id="KW-0720">Serine protease</keyword>
<dbReference type="InterPro" id="IPR023828">
    <property type="entry name" value="Peptidase_S8_Ser-AS"/>
</dbReference>
<dbReference type="InterPro" id="IPR010435">
    <property type="entry name" value="C5a/SBT2-like_Fn3"/>
</dbReference>
<feature type="active site" description="Charge relay system" evidence="8 9">
    <location>
        <position position="222"/>
    </location>
</feature>
<evidence type="ECO:0000259" key="14">
    <source>
        <dbReference type="Pfam" id="PF06280"/>
    </source>
</evidence>
<accession>A0A7W8GFY7</accession>
<evidence type="ECO:0000256" key="5">
    <source>
        <dbReference type="ARBA" id="ARBA00022729"/>
    </source>
</evidence>
<dbReference type="InterPro" id="IPR034187">
    <property type="entry name" value="Peptidases_S8_5"/>
</dbReference>
<evidence type="ECO:0000313" key="15">
    <source>
        <dbReference type="EMBL" id="MBB5234614.1"/>
    </source>
</evidence>
<dbReference type="Pfam" id="PF02225">
    <property type="entry name" value="PA"/>
    <property type="match status" value="1"/>
</dbReference>
<evidence type="ECO:0000256" key="3">
    <source>
        <dbReference type="ARBA" id="ARBA00022525"/>
    </source>
</evidence>
<dbReference type="EMBL" id="JACHFN010000006">
    <property type="protein sequence ID" value="MBB5234614.1"/>
    <property type="molecule type" value="Genomic_DNA"/>
</dbReference>
<dbReference type="PROSITE" id="PS51257">
    <property type="entry name" value="PROKAR_LIPOPROTEIN"/>
    <property type="match status" value="1"/>
</dbReference>
<evidence type="ECO:0000256" key="9">
    <source>
        <dbReference type="PROSITE-ProRule" id="PRU01240"/>
    </source>
</evidence>
<dbReference type="InterPro" id="IPR036852">
    <property type="entry name" value="Peptidase_S8/S53_dom_sf"/>
</dbReference>
<dbReference type="RefSeq" id="WP_184028640.1">
    <property type="nucleotide sequence ID" value="NZ_JACHFN010000006.1"/>
</dbReference>
<dbReference type="PROSITE" id="PS51892">
    <property type="entry name" value="SUBTILASE"/>
    <property type="match status" value="1"/>
</dbReference>
<evidence type="ECO:0000256" key="8">
    <source>
        <dbReference type="PIRSR" id="PIRSR615500-1"/>
    </source>
</evidence>
<dbReference type="Gene3D" id="3.40.50.200">
    <property type="entry name" value="Peptidase S8/S53 domain"/>
    <property type="match status" value="1"/>
</dbReference>
<dbReference type="InterPro" id="IPR000209">
    <property type="entry name" value="Peptidase_S8/S53_dom"/>
</dbReference>
<dbReference type="GO" id="GO:0004252">
    <property type="term" value="F:serine-type endopeptidase activity"/>
    <property type="evidence" value="ECO:0007669"/>
    <property type="project" value="UniProtKB-UniRule"/>
</dbReference>
<dbReference type="InterPro" id="IPR015500">
    <property type="entry name" value="Peptidase_S8_subtilisin-rel"/>
</dbReference>
<evidence type="ECO:0000256" key="6">
    <source>
        <dbReference type="ARBA" id="ARBA00022801"/>
    </source>
</evidence>
<feature type="active site" description="Charge relay system" evidence="8 9">
    <location>
        <position position="178"/>
    </location>
</feature>
<feature type="domain" description="C5a peptidase/Subtilisin-like protease SBT2-like Fn3-like" evidence="14">
    <location>
        <begin position="619"/>
        <end position="718"/>
    </location>
</feature>
<dbReference type="Proteomes" id="UP000525389">
    <property type="component" value="Unassembled WGS sequence"/>
</dbReference>
<dbReference type="InterPro" id="IPR046450">
    <property type="entry name" value="PA_dom_sf"/>
</dbReference>
<feature type="domain" description="Peptidase S8/S53" evidence="12">
    <location>
        <begin position="169"/>
        <end position="598"/>
    </location>
</feature>
<evidence type="ECO:0000256" key="4">
    <source>
        <dbReference type="ARBA" id="ARBA00022670"/>
    </source>
</evidence>
<dbReference type="PRINTS" id="PR00723">
    <property type="entry name" value="SUBTILISIN"/>
</dbReference>
<feature type="domain" description="PA" evidence="13">
    <location>
        <begin position="384"/>
        <end position="464"/>
    </location>
</feature>
<organism evidence="15 16">
    <name type="scientific">Deinococcus budaensis</name>
    <dbReference type="NCBI Taxonomy" id="1665626"/>
    <lineage>
        <taxon>Bacteria</taxon>
        <taxon>Thermotogati</taxon>
        <taxon>Deinococcota</taxon>
        <taxon>Deinococci</taxon>
        <taxon>Deinococcales</taxon>
        <taxon>Deinococcaceae</taxon>
        <taxon>Deinococcus</taxon>
    </lineage>
</organism>
<feature type="chain" id="PRO_5030618660" evidence="11">
    <location>
        <begin position="28"/>
        <end position="874"/>
    </location>
</feature>
<dbReference type="AlphaFoldDB" id="A0A7W8GFY7"/>
<dbReference type="PANTHER" id="PTHR43806">
    <property type="entry name" value="PEPTIDASE S8"/>
    <property type="match status" value="1"/>
</dbReference>
<keyword evidence="3" id="KW-0964">Secreted</keyword>
<comment type="similarity">
    <text evidence="1 9 10">Belongs to the peptidase S8 family.</text>
</comment>
<evidence type="ECO:0000256" key="2">
    <source>
        <dbReference type="ARBA" id="ARBA00022512"/>
    </source>
</evidence>
<dbReference type="InterPro" id="IPR050131">
    <property type="entry name" value="Peptidase_S8_subtilisin-like"/>
</dbReference>
<dbReference type="PROSITE" id="PS00137">
    <property type="entry name" value="SUBTILASE_HIS"/>
    <property type="match status" value="1"/>
</dbReference>
<dbReference type="CDD" id="cd04818">
    <property type="entry name" value="PA_subtilisin_1"/>
    <property type="match status" value="1"/>
</dbReference>
<keyword evidence="5 11" id="KW-0732">Signal</keyword>
<keyword evidence="4 9" id="KW-0645">Protease</keyword>
<dbReference type="PROSITE" id="PS00136">
    <property type="entry name" value="SUBTILASE_ASP"/>
    <property type="match status" value="1"/>
</dbReference>
<keyword evidence="2" id="KW-0134">Cell wall</keyword>
<comment type="caution">
    <text evidence="15">The sequence shown here is derived from an EMBL/GenBank/DDBJ whole genome shotgun (WGS) entry which is preliminary data.</text>
</comment>
<keyword evidence="16" id="KW-1185">Reference proteome</keyword>